<dbReference type="Pfam" id="PF06925">
    <property type="entry name" value="MGDG_synth"/>
    <property type="match status" value="1"/>
</dbReference>
<dbReference type="PANTHER" id="PTHR43025:SF3">
    <property type="entry name" value="MONOGALACTOSYLDIACYLGLYCEROL SYNTHASE 1, CHLOROPLASTIC"/>
    <property type="match status" value="1"/>
</dbReference>
<evidence type="ECO:0000256" key="3">
    <source>
        <dbReference type="ARBA" id="ARBA00022676"/>
    </source>
</evidence>
<accession>A0A1Q8QX51</accession>
<organism evidence="7 8">
    <name type="scientific">Desulfosporosinus metallidurans</name>
    <dbReference type="NCBI Taxonomy" id="1888891"/>
    <lineage>
        <taxon>Bacteria</taxon>
        <taxon>Bacillati</taxon>
        <taxon>Bacillota</taxon>
        <taxon>Clostridia</taxon>
        <taxon>Eubacteriales</taxon>
        <taxon>Desulfitobacteriaceae</taxon>
        <taxon>Desulfosporosinus</taxon>
    </lineage>
</organism>
<feature type="domain" description="Glycosyl transferase family 28 C-terminal" evidence="5">
    <location>
        <begin position="207"/>
        <end position="354"/>
    </location>
</feature>
<dbReference type="STRING" id="1888891.DSOL_2214"/>
<name>A0A1Q8QX51_9FIRM</name>
<comment type="subcellular location">
    <subcellularLocation>
        <location evidence="1">Membrane</location>
    </subcellularLocation>
</comment>
<dbReference type="RefSeq" id="WP_075364847.1">
    <property type="nucleotide sequence ID" value="NZ_MLBF01000013.1"/>
</dbReference>
<dbReference type="GO" id="GO:0009247">
    <property type="term" value="P:glycolipid biosynthetic process"/>
    <property type="evidence" value="ECO:0007669"/>
    <property type="project" value="InterPro"/>
</dbReference>
<dbReference type="Gene3D" id="3.40.50.2000">
    <property type="entry name" value="Glycogen Phosphorylase B"/>
    <property type="match status" value="1"/>
</dbReference>
<evidence type="ECO:0000259" key="5">
    <source>
        <dbReference type="Pfam" id="PF04101"/>
    </source>
</evidence>
<dbReference type="GO" id="GO:0016758">
    <property type="term" value="F:hexosyltransferase activity"/>
    <property type="evidence" value="ECO:0007669"/>
    <property type="project" value="InterPro"/>
</dbReference>
<dbReference type="InterPro" id="IPR050519">
    <property type="entry name" value="Glycosyltransf_28_UgtP"/>
</dbReference>
<sequence>MEQLSVLIFSATFGAGHVRAADAIIEALRAKDPDVKITHLDFGAFLSKTFNSVIKNTYIELIKHTPKLWGKFYYRTSKIPPDSVFQRFLNGLGRREFVKLIQALQPDLVICTYPTVAGVLAQQRLKGVLNVPLVTVVTDYAVHSQWIHPGVDLYIVGCEGVSKGLVARGIDSRSIRITGIPVSPKFDLEYDRTELLRQLNLDLDRPTVLVMGGAYGVLGGARAVCKILADATYPVQSIIVCGQDEKLYKSLDSIIEEGQNPVARFGFVRNVEELMSVSDIIITKSGGLTVSEALTKRVPMVIFRPIPGQEEENAIYLDGIGAGRVAKDEDGLEKVIFDLLKNPRDLERMRRAAAKAVPGRTAEHAVNSMLELLENRQNTQKIG</sequence>
<proteinExistence type="inferred from homology"/>
<dbReference type="SUPFAM" id="SSF53756">
    <property type="entry name" value="UDP-Glycosyltransferase/glycogen phosphorylase"/>
    <property type="match status" value="1"/>
</dbReference>
<dbReference type="Proteomes" id="UP000186102">
    <property type="component" value="Unassembled WGS sequence"/>
</dbReference>
<evidence type="ECO:0000256" key="4">
    <source>
        <dbReference type="ARBA" id="ARBA00022679"/>
    </source>
</evidence>
<feature type="domain" description="Diacylglycerol glucosyltransferase N-terminal" evidence="6">
    <location>
        <begin position="17"/>
        <end position="182"/>
    </location>
</feature>
<keyword evidence="8" id="KW-1185">Reference proteome</keyword>
<dbReference type="EMBL" id="MLBF01000013">
    <property type="protein sequence ID" value="OLN31919.1"/>
    <property type="molecule type" value="Genomic_DNA"/>
</dbReference>
<dbReference type="InterPro" id="IPR009695">
    <property type="entry name" value="Diacylglyc_glucosyltr_N"/>
</dbReference>
<gene>
    <name evidence="7" type="ORF">DSOL_2214</name>
</gene>
<dbReference type="PANTHER" id="PTHR43025">
    <property type="entry name" value="MONOGALACTOSYLDIACYLGLYCEROL SYNTHASE"/>
    <property type="match status" value="1"/>
</dbReference>
<dbReference type="AlphaFoldDB" id="A0A1Q8QX51"/>
<protein>
    <submittedName>
        <fullName evidence="7">Diglucosyldiacylglycerol synthase (LTA membrane anchor synthesis)</fullName>
    </submittedName>
</protein>
<comment type="caution">
    <text evidence="7">The sequence shown here is derived from an EMBL/GenBank/DDBJ whole genome shotgun (WGS) entry which is preliminary data.</text>
</comment>
<comment type="similarity">
    <text evidence="2">Belongs to the glycosyltransferase 28 family.</text>
</comment>
<reference evidence="7 8" key="1">
    <citation type="submission" date="2016-09" db="EMBL/GenBank/DDBJ databases">
        <title>Complete genome of Desulfosporosinus sp. OL.</title>
        <authorList>
            <person name="Mardanov A."/>
            <person name="Beletsky A."/>
            <person name="Panova A."/>
            <person name="Karnachuk O."/>
            <person name="Ravin N."/>
        </authorList>
    </citation>
    <scope>NUCLEOTIDE SEQUENCE [LARGE SCALE GENOMIC DNA]</scope>
    <source>
        <strain evidence="7 8">OL</strain>
    </source>
</reference>
<keyword evidence="3" id="KW-0328">Glycosyltransferase</keyword>
<evidence type="ECO:0000313" key="7">
    <source>
        <dbReference type="EMBL" id="OLN31919.1"/>
    </source>
</evidence>
<evidence type="ECO:0000313" key="8">
    <source>
        <dbReference type="Proteomes" id="UP000186102"/>
    </source>
</evidence>
<dbReference type="OrthoDB" id="9815663at2"/>
<evidence type="ECO:0000259" key="6">
    <source>
        <dbReference type="Pfam" id="PF06925"/>
    </source>
</evidence>
<keyword evidence="4" id="KW-0808">Transferase</keyword>
<dbReference type="InterPro" id="IPR007235">
    <property type="entry name" value="Glyco_trans_28_C"/>
</dbReference>
<dbReference type="GO" id="GO:0016020">
    <property type="term" value="C:membrane"/>
    <property type="evidence" value="ECO:0007669"/>
    <property type="project" value="UniProtKB-SubCell"/>
</dbReference>
<evidence type="ECO:0000256" key="2">
    <source>
        <dbReference type="ARBA" id="ARBA00006962"/>
    </source>
</evidence>
<evidence type="ECO:0000256" key="1">
    <source>
        <dbReference type="ARBA" id="ARBA00004370"/>
    </source>
</evidence>
<dbReference type="Pfam" id="PF04101">
    <property type="entry name" value="Glyco_tran_28_C"/>
    <property type="match status" value="1"/>
</dbReference>